<dbReference type="AlphaFoldDB" id="A0A1X1ZBI4"/>
<name>A0A1X1ZBI4_9MYCO</name>
<dbReference type="SUPFAM" id="SSF54427">
    <property type="entry name" value="NTF2-like"/>
    <property type="match status" value="1"/>
</dbReference>
<dbReference type="InterPro" id="IPR032710">
    <property type="entry name" value="NTF2-like_dom_sf"/>
</dbReference>
<accession>A0A1X1ZBI4</accession>
<comment type="caution">
    <text evidence="2">The sequence shown here is derived from an EMBL/GenBank/DDBJ whole genome shotgun (WGS) entry which is preliminary data.</text>
</comment>
<organism evidence="2 3">
    <name type="scientific">Mycobacterium palustre</name>
    <dbReference type="NCBI Taxonomy" id="153971"/>
    <lineage>
        <taxon>Bacteria</taxon>
        <taxon>Bacillati</taxon>
        <taxon>Actinomycetota</taxon>
        <taxon>Actinomycetes</taxon>
        <taxon>Mycobacteriales</taxon>
        <taxon>Mycobacteriaceae</taxon>
        <taxon>Mycobacterium</taxon>
        <taxon>Mycobacterium simiae complex</taxon>
    </lineage>
</organism>
<reference evidence="2 3" key="1">
    <citation type="submission" date="2016-01" db="EMBL/GenBank/DDBJ databases">
        <title>The new phylogeny of the genus Mycobacterium.</title>
        <authorList>
            <person name="Tarcisio F."/>
            <person name="Conor M."/>
            <person name="Antonella G."/>
            <person name="Elisabetta G."/>
            <person name="Giulia F.S."/>
            <person name="Sara T."/>
            <person name="Anna F."/>
            <person name="Clotilde B."/>
            <person name="Roberto B."/>
            <person name="Veronica D.S."/>
            <person name="Fabio R."/>
            <person name="Monica P."/>
            <person name="Olivier J."/>
            <person name="Enrico T."/>
            <person name="Nicola S."/>
        </authorList>
    </citation>
    <scope>NUCLEOTIDE SEQUENCE [LARGE SCALE GENOMIC DNA]</scope>
    <source>
        <strain evidence="2 3">DSM 44572</strain>
    </source>
</reference>
<dbReference type="Proteomes" id="UP000193529">
    <property type="component" value="Unassembled WGS sequence"/>
</dbReference>
<evidence type="ECO:0000313" key="3">
    <source>
        <dbReference type="Proteomes" id="UP000193529"/>
    </source>
</evidence>
<dbReference type="STRING" id="153971.AWC19_14965"/>
<gene>
    <name evidence="2" type="ORF">AWC19_14965</name>
</gene>
<evidence type="ECO:0000256" key="1">
    <source>
        <dbReference type="SAM" id="MobiDB-lite"/>
    </source>
</evidence>
<proteinExistence type="predicted"/>
<feature type="compositionally biased region" description="Low complexity" evidence="1">
    <location>
        <begin position="1"/>
        <end position="29"/>
    </location>
</feature>
<protein>
    <recommendedName>
        <fullName evidence="4">DUF4878 domain-containing protein</fullName>
    </recommendedName>
</protein>
<feature type="region of interest" description="Disordered" evidence="1">
    <location>
        <begin position="1"/>
        <end position="30"/>
    </location>
</feature>
<dbReference type="EMBL" id="LQPJ01000123">
    <property type="protein sequence ID" value="ORW20541.1"/>
    <property type="molecule type" value="Genomic_DNA"/>
</dbReference>
<evidence type="ECO:0000313" key="2">
    <source>
        <dbReference type="EMBL" id="ORW20541.1"/>
    </source>
</evidence>
<sequence length="131" mass="13865">MVTGGTPITAHPTTPAAATAAAPSNAPPTVSAEDQVRQTVMAFQDAYNTQNWDAYTELMCSAMRAQFTGPTMGYVKKGRAQNGLTTIKITSVTVTGDDATATMDVQNEVLGSGTLSLPLKHEDGWKVCKVW</sequence>
<keyword evidence="3" id="KW-1185">Reference proteome</keyword>
<evidence type="ECO:0008006" key="4">
    <source>
        <dbReference type="Google" id="ProtNLM"/>
    </source>
</evidence>